<keyword evidence="4" id="KW-1185">Reference proteome</keyword>
<dbReference type="SMART" id="SM00422">
    <property type="entry name" value="HTH_MERR"/>
    <property type="match status" value="1"/>
</dbReference>
<dbReference type="InterPro" id="IPR009061">
    <property type="entry name" value="DNA-bd_dom_put_sf"/>
</dbReference>
<dbReference type="EMBL" id="CP002666">
    <property type="protein sequence ID" value="AEE44326.1"/>
    <property type="molecule type" value="Genomic_DNA"/>
</dbReference>
<dbReference type="Gene3D" id="1.10.1660.10">
    <property type="match status" value="1"/>
</dbReference>
<dbReference type="InterPro" id="IPR047057">
    <property type="entry name" value="MerR_fam"/>
</dbReference>
<dbReference type="KEGG" id="cfi:Celf_0180"/>
<feature type="domain" description="HTH merR-type" evidence="2">
    <location>
        <begin position="1"/>
        <end position="72"/>
    </location>
</feature>
<evidence type="ECO:0000313" key="4">
    <source>
        <dbReference type="Proteomes" id="UP000008460"/>
    </source>
</evidence>
<name>F4H5K2_CELFA</name>
<dbReference type="GO" id="GO:0003677">
    <property type="term" value="F:DNA binding"/>
    <property type="evidence" value="ECO:0007669"/>
    <property type="project" value="UniProtKB-KW"/>
</dbReference>
<dbReference type="SUPFAM" id="SSF46955">
    <property type="entry name" value="Putative DNA-binding domain"/>
    <property type="match status" value="1"/>
</dbReference>
<dbReference type="Pfam" id="PF13411">
    <property type="entry name" value="MerR_1"/>
    <property type="match status" value="1"/>
</dbReference>
<dbReference type="PANTHER" id="PTHR30204:SF98">
    <property type="entry name" value="HTH-TYPE TRANSCRIPTIONAL REGULATOR ADHR"/>
    <property type="match status" value="1"/>
</dbReference>
<dbReference type="PROSITE" id="PS50937">
    <property type="entry name" value="HTH_MERR_2"/>
    <property type="match status" value="1"/>
</dbReference>
<accession>F4H5K2</accession>
<protein>
    <submittedName>
        <fullName evidence="3">Regulatory protein MerR</fullName>
    </submittedName>
</protein>
<dbReference type="HOGENOM" id="CLU_102175_0_0_11"/>
<sequence>MRVRLSELAATSGASIPTIKFYLREGLLPPGRTVSARQAEYDESHVERLRLVRALIDVGGLSVAAVKEVLAATQVGVDEAVGTAHAALPPGVPGPGPFARASRVVRDLGWAVDESSAAMGRLEQALAAVESVGLPLDDELLGAYASAALAVARYDVGSAAQDRAQGAVDAVTYVVLGTVLYEPVLLALRRLAQSHVYGERFSRGPGTAS</sequence>
<proteinExistence type="predicted"/>
<dbReference type="STRING" id="590998.Celf_0180"/>
<evidence type="ECO:0000256" key="1">
    <source>
        <dbReference type="ARBA" id="ARBA00023125"/>
    </source>
</evidence>
<dbReference type="PRINTS" id="PR00040">
    <property type="entry name" value="HTHMERR"/>
</dbReference>
<keyword evidence="1" id="KW-0238">DNA-binding</keyword>
<reference evidence="3 4" key="1">
    <citation type="submission" date="2011-04" db="EMBL/GenBank/DDBJ databases">
        <title>Complete sequence of Cellulomonas fimi ATCC 484.</title>
        <authorList>
            <consortium name="US DOE Joint Genome Institute"/>
            <person name="Lucas S."/>
            <person name="Han J."/>
            <person name="Lapidus A."/>
            <person name="Cheng J.-F."/>
            <person name="Goodwin L."/>
            <person name="Pitluck S."/>
            <person name="Peters L."/>
            <person name="Chertkov O."/>
            <person name="Detter J.C."/>
            <person name="Han C."/>
            <person name="Tapia R."/>
            <person name="Land M."/>
            <person name="Hauser L."/>
            <person name="Kyrpides N."/>
            <person name="Ivanova N."/>
            <person name="Ovchinnikova G."/>
            <person name="Pagani I."/>
            <person name="Mead D."/>
            <person name="Brumm P."/>
            <person name="Woyke T."/>
        </authorList>
    </citation>
    <scope>NUCLEOTIDE SEQUENCE [LARGE SCALE GENOMIC DNA]</scope>
    <source>
        <strain evidence="4">ATCC 484 / DSM 20113 / JCM 1341 / NBRC 15513 / NCIMB 8980 / NCTC 7547</strain>
    </source>
</reference>
<evidence type="ECO:0000313" key="3">
    <source>
        <dbReference type="EMBL" id="AEE44326.1"/>
    </source>
</evidence>
<dbReference type="GO" id="GO:0003700">
    <property type="term" value="F:DNA-binding transcription factor activity"/>
    <property type="evidence" value="ECO:0007669"/>
    <property type="project" value="InterPro"/>
</dbReference>
<dbReference type="AlphaFoldDB" id="F4H5K2"/>
<evidence type="ECO:0000259" key="2">
    <source>
        <dbReference type="PROSITE" id="PS50937"/>
    </source>
</evidence>
<gene>
    <name evidence="3" type="ordered locus">Celf_0180</name>
</gene>
<dbReference type="InterPro" id="IPR000551">
    <property type="entry name" value="MerR-type_HTH_dom"/>
</dbReference>
<dbReference type="Proteomes" id="UP000008460">
    <property type="component" value="Chromosome"/>
</dbReference>
<organism evidence="3 4">
    <name type="scientific">Cellulomonas fimi (strain ATCC 484 / DSM 20113 / JCM 1341 / CCUG 24087 / LMG 16345 / NBRC 15513 / NCIMB 8980 / NCTC 7547 / NRS-133)</name>
    <dbReference type="NCBI Taxonomy" id="590998"/>
    <lineage>
        <taxon>Bacteria</taxon>
        <taxon>Bacillati</taxon>
        <taxon>Actinomycetota</taxon>
        <taxon>Actinomycetes</taxon>
        <taxon>Micrococcales</taxon>
        <taxon>Cellulomonadaceae</taxon>
        <taxon>Cellulomonas</taxon>
    </lineage>
</organism>
<dbReference type="PANTHER" id="PTHR30204">
    <property type="entry name" value="REDOX-CYCLING DRUG-SENSING TRANSCRIPTIONAL ACTIVATOR SOXR"/>
    <property type="match status" value="1"/>
</dbReference>
<dbReference type="eggNOG" id="COG0789">
    <property type="taxonomic scope" value="Bacteria"/>
</dbReference>